<sequence>MDKRKERKTNEEFGMEFGDINAAKYYELPEATDKLKKKKKDKAKNQHDCS</sequence>
<gene>
    <name evidence="1" type="ORF">J8TS2_40980</name>
</gene>
<dbReference type="EMBL" id="BORB01000061">
    <property type="protein sequence ID" value="GIN59779.1"/>
    <property type="molecule type" value="Genomic_DNA"/>
</dbReference>
<keyword evidence="2" id="KW-1185">Reference proteome</keyword>
<proteinExistence type="predicted"/>
<organism evidence="1 2">
    <name type="scientific">Lederbergia ruris</name>
    <dbReference type="NCBI Taxonomy" id="217495"/>
    <lineage>
        <taxon>Bacteria</taxon>
        <taxon>Bacillati</taxon>
        <taxon>Bacillota</taxon>
        <taxon>Bacilli</taxon>
        <taxon>Bacillales</taxon>
        <taxon>Bacillaceae</taxon>
        <taxon>Lederbergia</taxon>
    </lineage>
</organism>
<dbReference type="RefSeq" id="WP_191967434.1">
    <property type="nucleotide sequence ID" value="NZ_BORB01000061.1"/>
</dbReference>
<evidence type="ECO:0000313" key="2">
    <source>
        <dbReference type="Proteomes" id="UP000679950"/>
    </source>
</evidence>
<protein>
    <submittedName>
        <fullName evidence="1">Uncharacterized protein</fullName>
    </submittedName>
</protein>
<comment type="caution">
    <text evidence="1">The sequence shown here is derived from an EMBL/GenBank/DDBJ whole genome shotgun (WGS) entry which is preliminary data.</text>
</comment>
<accession>A0ABQ4KPB9</accession>
<reference evidence="1 2" key="1">
    <citation type="submission" date="2021-03" db="EMBL/GenBank/DDBJ databases">
        <title>Antimicrobial resistance genes in bacteria isolated from Japanese honey, and their potential for conferring macrolide and lincosamide resistance in the American foulbrood pathogen Paenibacillus larvae.</title>
        <authorList>
            <person name="Okamoto M."/>
            <person name="Kumagai M."/>
            <person name="Kanamori H."/>
            <person name="Takamatsu D."/>
        </authorList>
    </citation>
    <scope>NUCLEOTIDE SEQUENCE [LARGE SCALE GENOMIC DNA]</scope>
    <source>
        <strain evidence="1 2">J8TS2</strain>
    </source>
</reference>
<name>A0ABQ4KPB9_9BACI</name>
<dbReference type="Proteomes" id="UP000679950">
    <property type="component" value="Unassembled WGS sequence"/>
</dbReference>
<evidence type="ECO:0000313" key="1">
    <source>
        <dbReference type="EMBL" id="GIN59779.1"/>
    </source>
</evidence>